<comment type="caution">
    <text evidence="2">The sequence shown here is derived from an EMBL/GenBank/DDBJ whole genome shotgun (WGS) entry which is preliminary data.</text>
</comment>
<dbReference type="Gene3D" id="3.30.1330.230">
    <property type="match status" value="1"/>
</dbReference>
<evidence type="ECO:0000259" key="1">
    <source>
        <dbReference type="PROSITE" id="PS51664"/>
    </source>
</evidence>
<organism evidence="2 3">
    <name type="scientific">Bifidobacterium coryneforme</name>
    <dbReference type="NCBI Taxonomy" id="1687"/>
    <lineage>
        <taxon>Bacteria</taxon>
        <taxon>Bacillati</taxon>
        <taxon>Actinomycetota</taxon>
        <taxon>Actinomycetes</taxon>
        <taxon>Bifidobacteriales</taxon>
        <taxon>Bifidobacteriaceae</taxon>
        <taxon>Bifidobacterium</taxon>
    </lineage>
</organism>
<accession>A0ABD4AEG2</accession>
<evidence type="ECO:0000313" key="2">
    <source>
        <dbReference type="EMBL" id="KJY53489.1"/>
    </source>
</evidence>
<dbReference type="Proteomes" id="UP000033652">
    <property type="component" value="Unassembled WGS sequence"/>
</dbReference>
<dbReference type="AlphaFoldDB" id="A0ABD4AEG2"/>
<feature type="domain" description="YcaO" evidence="1">
    <location>
        <begin position="69"/>
        <end position="445"/>
    </location>
</feature>
<dbReference type="Gene3D" id="3.30.160.660">
    <property type="match status" value="1"/>
</dbReference>
<name>A0ABD4AEG2_9BIFI</name>
<dbReference type="PANTHER" id="PTHR37809">
    <property type="entry name" value="RIBOSOMAL PROTEIN S12 METHYLTHIOTRANSFERASE ACCESSORY FACTOR YCAO"/>
    <property type="match status" value="1"/>
</dbReference>
<dbReference type="RefSeq" id="WP_082066195.1">
    <property type="nucleotide sequence ID" value="NZ_KQ033865.1"/>
</dbReference>
<dbReference type="Gene3D" id="3.30.40.250">
    <property type="match status" value="1"/>
</dbReference>
<dbReference type="PROSITE" id="PS51664">
    <property type="entry name" value="YCAO"/>
    <property type="match status" value="1"/>
</dbReference>
<protein>
    <submittedName>
        <fullName evidence="2">YcaO-like protein</fullName>
    </submittedName>
</protein>
<reference evidence="2 3" key="1">
    <citation type="submission" date="2014-12" db="EMBL/GenBank/DDBJ databases">
        <title>Comparative genomics of the lactic acid bacteria isolated from the honey bee gut.</title>
        <authorList>
            <person name="Ellegaard K.M."/>
            <person name="Tamarit D."/>
            <person name="Javelind E."/>
            <person name="Olofsson T."/>
            <person name="Andersson S.G."/>
            <person name="Vasquez A."/>
        </authorList>
    </citation>
    <scope>NUCLEOTIDE SEQUENCE [LARGE SCALE GENOMIC DNA]</scope>
    <source>
        <strain evidence="2 3">Bma6</strain>
    </source>
</reference>
<dbReference type="EMBL" id="JXBX01000009">
    <property type="protein sequence ID" value="KJY53489.1"/>
    <property type="molecule type" value="Genomic_DNA"/>
</dbReference>
<sequence>MKITISPEQQLHELKNKMYSPLCGLLTSYGYNIHERFGPRVYVSGGELTGAHLLVGQQAPKPGSYHIGGTGILGYEAAIKTYGETAERYAGVISALQISDKGRFESYDSLVMENEPVLSSEKMDLFDLESLPHPFPFLKFNPASPITWVQADNIGFGEDRKWIPAQQFMIGYSPRTDEGERRFSAAVSTGTAVHTSRIKALQSALYELIQIDSAMGHWYGRTSAVRIGFDSRVKDLQHVLDKHMRKGGSRAEFYLLPSPDLPGFSVACLILEPFGRVPVVSVGLGAADSLEKSMYKAWLEGVGVKTLASWSLVNRLSEEGVGDVDTSAMYDLDSSVIHAAFPEGASKVFERFGSSAMTNASDLPADVERDDDEDVRHIIGAFKRSGKELYCSDLTTRDIASLGFKAIRVWSPDTLSLCLPSAPPNKHKRFNDYGGFAHVDPHPYP</sequence>
<gene>
    <name evidence="2" type="ORF">JF68_08340</name>
</gene>
<dbReference type="InterPro" id="IPR003776">
    <property type="entry name" value="YcaO-like_dom"/>
</dbReference>
<proteinExistence type="predicted"/>
<dbReference type="PANTHER" id="PTHR37809:SF1">
    <property type="entry name" value="RIBOSOMAL PROTEIN S12 METHYLTHIOTRANSFERASE ACCESSORY FACTOR YCAO"/>
    <property type="match status" value="1"/>
</dbReference>
<dbReference type="Pfam" id="PF02624">
    <property type="entry name" value="YcaO"/>
    <property type="match status" value="1"/>
</dbReference>
<evidence type="ECO:0000313" key="3">
    <source>
        <dbReference type="Proteomes" id="UP000033652"/>
    </source>
</evidence>